<proteinExistence type="predicted"/>
<organism evidence="2 3">
    <name type="scientific">Rhynchosporium secalis</name>
    <name type="common">Barley scald fungus</name>
    <dbReference type="NCBI Taxonomy" id="38038"/>
    <lineage>
        <taxon>Eukaryota</taxon>
        <taxon>Fungi</taxon>
        <taxon>Dikarya</taxon>
        <taxon>Ascomycota</taxon>
        <taxon>Pezizomycotina</taxon>
        <taxon>Leotiomycetes</taxon>
        <taxon>Helotiales</taxon>
        <taxon>Ploettnerulaceae</taxon>
        <taxon>Rhynchosporium</taxon>
    </lineage>
</organism>
<sequence>MSVLFSYILFLACGIRRVARYITCKGSSEYREYQGPENLDMARCANKVRVTRRENGITEAEFEIWDGYGGAIDEYDGDEYTFYVQGRGYTVSNNNMKHISEPSNSCSISCLGA</sequence>
<evidence type="ECO:0000313" key="3">
    <source>
        <dbReference type="Proteomes" id="UP000177625"/>
    </source>
</evidence>
<feature type="chain" id="PRO_5009448440" evidence="1">
    <location>
        <begin position="21"/>
        <end position="113"/>
    </location>
</feature>
<evidence type="ECO:0000256" key="1">
    <source>
        <dbReference type="SAM" id="SignalP"/>
    </source>
</evidence>
<keyword evidence="1" id="KW-0732">Signal</keyword>
<dbReference type="Proteomes" id="UP000177625">
    <property type="component" value="Unassembled WGS sequence"/>
</dbReference>
<name>A0A1E1MJT1_RHYSE</name>
<protein>
    <submittedName>
        <fullName evidence="2">Uncharacterized protein</fullName>
    </submittedName>
</protein>
<accession>A0A1E1MJT1</accession>
<feature type="signal peptide" evidence="1">
    <location>
        <begin position="1"/>
        <end position="20"/>
    </location>
</feature>
<gene>
    <name evidence="2" type="ORF">RSE6_09762</name>
</gene>
<evidence type="ECO:0000313" key="2">
    <source>
        <dbReference type="EMBL" id="CZT48985.1"/>
    </source>
</evidence>
<dbReference type="EMBL" id="FJVC01000360">
    <property type="protein sequence ID" value="CZT48985.1"/>
    <property type="molecule type" value="Genomic_DNA"/>
</dbReference>
<reference evidence="3" key="1">
    <citation type="submission" date="2016-03" db="EMBL/GenBank/DDBJ databases">
        <authorList>
            <person name="Guldener U."/>
        </authorList>
    </citation>
    <scope>NUCLEOTIDE SEQUENCE [LARGE SCALE GENOMIC DNA]</scope>
</reference>
<keyword evidence="3" id="KW-1185">Reference proteome</keyword>
<dbReference type="AlphaFoldDB" id="A0A1E1MJT1"/>